<name>A0A4Y7JS73_PAPSO</name>
<sequence length="20" mass="2250">MCLEGEEIDSLNNSGDFVDY</sequence>
<dbReference type="Gramene" id="RZC62555">
    <property type="protein sequence ID" value="RZC62555"/>
    <property type="gene ID" value="C5167_024310"/>
</dbReference>
<feature type="compositionally biased region" description="Polar residues" evidence="1">
    <location>
        <begin position="10"/>
        <end position="20"/>
    </location>
</feature>
<dbReference type="EMBL" id="CM010719">
    <property type="protein sequence ID" value="RZC62555.1"/>
    <property type="molecule type" value="Genomic_DNA"/>
</dbReference>
<evidence type="ECO:0000313" key="2">
    <source>
        <dbReference type="EMBL" id="RZC62555.1"/>
    </source>
</evidence>
<proteinExistence type="predicted"/>
<dbReference type="AlphaFoldDB" id="A0A4Y7JS73"/>
<feature type="region of interest" description="Disordered" evidence="1">
    <location>
        <begin position="1"/>
        <end position="20"/>
    </location>
</feature>
<evidence type="ECO:0000256" key="1">
    <source>
        <dbReference type="SAM" id="MobiDB-lite"/>
    </source>
</evidence>
<accession>A0A4Y7JS73</accession>
<reference evidence="2 3" key="1">
    <citation type="journal article" date="2018" name="Science">
        <title>The opium poppy genome and morphinan production.</title>
        <authorList>
            <person name="Guo L."/>
            <person name="Winzer T."/>
            <person name="Yang X."/>
            <person name="Li Y."/>
            <person name="Ning Z."/>
            <person name="He Z."/>
            <person name="Teodor R."/>
            <person name="Lu Y."/>
            <person name="Bowser T.A."/>
            <person name="Graham I.A."/>
            <person name="Ye K."/>
        </authorList>
    </citation>
    <scope>NUCLEOTIDE SEQUENCE [LARGE SCALE GENOMIC DNA]</scope>
    <source>
        <strain evidence="3">cv. HN1</strain>
        <tissue evidence="2">Leaves</tissue>
    </source>
</reference>
<keyword evidence="3" id="KW-1185">Reference proteome</keyword>
<dbReference type="Proteomes" id="UP000316621">
    <property type="component" value="Chromosome 5"/>
</dbReference>
<evidence type="ECO:0000313" key="3">
    <source>
        <dbReference type="Proteomes" id="UP000316621"/>
    </source>
</evidence>
<gene>
    <name evidence="2" type="ORF">C5167_024310</name>
</gene>
<protein>
    <submittedName>
        <fullName evidence="2">Uncharacterized protein</fullName>
    </submittedName>
</protein>
<organism evidence="2 3">
    <name type="scientific">Papaver somniferum</name>
    <name type="common">Opium poppy</name>
    <dbReference type="NCBI Taxonomy" id="3469"/>
    <lineage>
        <taxon>Eukaryota</taxon>
        <taxon>Viridiplantae</taxon>
        <taxon>Streptophyta</taxon>
        <taxon>Embryophyta</taxon>
        <taxon>Tracheophyta</taxon>
        <taxon>Spermatophyta</taxon>
        <taxon>Magnoliopsida</taxon>
        <taxon>Ranunculales</taxon>
        <taxon>Papaveraceae</taxon>
        <taxon>Papaveroideae</taxon>
        <taxon>Papaver</taxon>
    </lineage>
</organism>